<dbReference type="Proteomes" id="UP001231518">
    <property type="component" value="Chromosome 14"/>
</dbReference>
<protein>
    <recommendedName>
        <fullName evidence="3">Gag protein</fullName>
    </recommendedName>
</protein>
<keyword evidence="2" id="KW-1185">Reference proteome</keyword>
<dbReference type="AlphaFoldDB" id="A0AAD7YID7"/>
<organism evidence="1 2">
    <name type="scientific">Mythimna separata</name>
    <name type="common">Oriental armyworm</name>
    <name type="synonym">Pseudaletia separata</name>
    <dbReference type="NCBI Taxonomy" id="271217"/>
    <lineage>
        <taxon>Eukaryota</taxon>
        <taxon>Metazoa</taxon>
        <taxon>Ecdysozoa</taxon>
        <taxon>Arthropoda</taxon>
        <taxon>Hexapoda</taxon>
        <taxon>Insecta</taxon>
        <taxon>Pterygota</taxon>
        <taxon>Neoptera</taxon>
        <taxon>Endopterygota</taxon>
        <taxon>Lepidoptera</taxon>
        <taxon>Glossata</taxon>
        <taxon>Ditrysia</taxon>
        <taxon>Noctuoidea</taxon>
        <taxon>Noctuidae</taxon>
        <taxon>Noctuinae</taxon>
        <taxon>Hadenini</taxon>
        <taxon>Mythimna</taxon>
    </lineage>
</organism>
<comment type="caution">
    <text evidence="1">The sequence shown here is derived from an EMBL/GenBank/DDBJ whole genome shotgun (WGS) entry which is preliminary data.</text>
</comment>
<evidence type="ECO:0000313" key="2">
    <source>
        <dbReference type="Proteomes" id="UP001231518"/>
    </source>
</evidence>
<gene>
    <name evidence="1" type="ORF">PYW07_003017</name>
</gene>
<evidence type="ECO:0000313" key="1">
    <source>
        <dbReference type="EMBL" id="KAJ8716390.1"/>
    </source>
</evidence>
<evidence type="ECO:0008006" key="3">
    <source>
        <dbReference type="Google" id="ProtNLM"/>
    </source>
</evidence>
<sequence length="218" mass="24323">MYEEEGLLEDNIRVASPSSEVGCDPRSAPQPTMNNSEEKWKLILEQQNQNFLALIQAIKGPTTSGKVHLPTFDPEKTSVDARAWLSSADMCMADQPLSGPPLMIALSEALKGEASAWLSQVSFPGMKWKDFQKAFTDRYDISETVASTLINLYNSKPKEGECLATYAAAQLNILMSRWRKLDTEQIAISTIMAHIAQIEPRVIRVAFTTEIETRTKLQ</sequence>
<reference evidence="1" key="1">
    <citation type="submission" date="2023-03" db="EMBL/GenBank/DDBJ databases">
        <title>Chromosome-level genomes of two armyworms, Mythimna separata and Mythimna loreyi, provide insights into the biosynthesis and reception of sex pheromones.</title>
        <authorList>
            <person name="Zhao H."/>
        </authorList>
    </citation>
    <scope>NUCLEOTIDE SEQUENCE</scope>
    <source>
        <strain evidence="1">BeijingLab</strain>
        <tissue evidence="1">Pupa</tissue>
    </source>
</reference>
<proteinExistence type="predicted"/>
<accession>A0AAD7YID7</accession>
<dbReference type="EMBL" id="JARGEI010000017">
    <property type="protein sequence ID" value="KAJ8716390.1"/>
    <property type="molecule type" value="Genomic_DNA"/>
</dbReference>
<name>A0AAD7YID7_MYTSE</name>